<evidence type="ECO:0000313" key="4">
    <source>
        <dbReference type="Proteomes" id="UP001201812"/>
    </source>
</evidence>
<evidence type="ECO:0000256" key="1">
    <source>
        <dbReference type="SAM" id="MobiDB-lite"/>
    </source>
</evidence>
<feature type="compositionally biased region" description="Basic and acidic residues" evidence="1">
    <location>
        <begin position="39"/>
        <end position="53"/>
    </location>
</feature>
<sequence length="87" mass="9850">MDVLAAFLTAFTTGIVDAAYDTLWPFRIARHTGTALTKEPSESRTVKLDRSLEEDSPENSKMSMSRMLAEKLKKISLKWKKTDVEKS</sequence>
<organism evidence="3 4">
    <name type="scientific">Ditylenchus destructor</name>
    <dbReference type="NCBI Taxonomy" id="166010"/>
    <lineage>
        <taxon>Eukaryota</taxon>
        <taxon>Metazoa</taxon>
        <taxon>Ecdysozoa</taxon>
        <taxon>Nematoda</taxon>
        <taxon>Chromadorea</taxon>
        <taxon>Rhabditida</taxon>
        <taxon>Tylenchina</taxon>
        <taxon>Tylenchomorpha</taxon>
        <taxon>Sphaerularioidea</taxon>
        <taxon>Anguinidae</taxon>
        <taxon>Anguininae</taxon>
        <taxon>Ditylenchus</taxon>
    </lineage>
</organism>
<protein>
    <submittedName>
        <fullName evidence="3">Uncharacterized protein</fullName>
    </submittedName>
</protein>
<gene>
    <name evidence="3" type="ORF">DdX_19298</name>
</gene>
<evidence type="ECO:0000256" key="2">
    <source>
        <dbReference type="SAM" id="SignalP"/>
    </source>
</evidence>
<feature type="chain" id="PRO_5042267948" evidence="2">
    <location>
        <begin position="19"/>
        <end position="87"/>
    </location>
</feature>
<keyword evidence="2" id="KW-0732">Signal</keyword>
<keyword evidence="4" id="KW-1185">Reference proteome</keyword>
<dbReference type="EMBL" id="JAKKPZ010000359">
    <property type="protein sequence ID" value="KAI1695978.1"/>
    <property type="molecule type" value="Genomic_DNA"/>
</dbReference>
<feature type="signal peptide" evidence="2">
    <location>
        <begin position="1"/>
        <end position="18"/>
    </location>
</feature>
<dbReference type="Proteomes" id="UP001201812">
    <property type="component" value="Unassembled WGS sequence"/>
</dbReference>
<reference evidence="3" key="1">
    <citation type="submission" date="2022-01" db="EMBL/GenBank/DDBJ databases">
        <title>Genome Sequence Resource for Two Populations of Ditylenchus destructor, the Migratory Endoparasitic Phytonematode.</title>
        <authorList>
            <person name="Zhang H."/>
            <person name="Lin R."/>
            <person name="Xie B."/>
        </authorList>
    </citation>
    <scope>NUCLEOTIDE SEQUENCE</scope>
    <source>
        <strain evidence="3">BazhouSP</strain>
    </source>
</reference>
<name>A0AAD4MIQ9_9BILA</name>
<accession>A0AAD4MIQ9</accession>
<comment type="caution">
    <text evidence="3">The sequence shown here is derived from an EMBL/GenBank/DDBJ whole genome shotgun (WGS) entry which is preliminary data.</text>
</comment>
<proteinExistence type="predicted"/>
<feature type="region of interest" description="Disordered" evidence="1">
    <location>
        <begin position="37"/>
        <end position="64"/>
    </location>
</feature>
<evidence type="ECO:0000313" key="3">
    <source>
        <dbReference type="EMBL" id="KAI1695978.1"/>
    </source>
</evidence>
<dbReference type="AlphaFoldDB" id="A0AAD4MIQ9"/>